<dbReference type="OrthoDB" id="7024905at2"/>
<reference evidence="2 3" key="1">
    <citation type="submission" date="2015-03" db="EMBL/GenBank/DDBJ databases">
        <title>Draft genome sequence of Elstera litoralis.</title>
        <authorList>
            <person name="Rahalkar M.C."/>
            <person name="Dhakephalkar P.K."/>
            <person name="Pore S.D."/>
            <person name="Arora P."/>
            <person name="Kapse N.G."/>
            <person name="Pandit P.S."/>
        </authorList>
    </citation>
    <scope>NUCLEOTIDE SEQUENCE [LARGE SCALE GENOMIC DNA]</scope>
    <source>
        <strain evidence="2 3">Dia-1</strain>
    </source>
</reference>
<dbReference type="EMBL" id="LAJY01000192">
    <property type="protein sequence ID" value="KJV09918.1"/>
    <property type="molecule type" value="Genomic_DNA"/>
</dbReference>
<keyword evidence="3" id="KW-1185">Reference proteome</keyword>
<feature type="region of interest" description="Disordered" evidence="1">
    <location>
        <begin position="128"/>
        <end position="152"/>
    </location>
</feature>
<dbReference type="Proteomes" id="UP000033774">
    <property type="component" value="Unassembled WGS sequence"/>
</dbReference>
<feature type="compositionally biased region" description="Polar residues" evidence="1">
    <location>
        <begin position="141"/>
        <end position="152"/>
    </location>
</feature>
<protein>
    <recommendedName>
        <fullName evidence="4">Peptidase C39 domain-containing protein</fullName>
    </recommendedName>
</protein>
<proteinExistence type="predicted"/>
<evidence type="ECO:0000313" key="3">
    <source>
        <dbReference type="Proteomes" id="UP000033774"/>
    </source>
</evidence>
<evidence type="ECO:0000256" key="1">
    <source>
        <dbReference type="SAM" id="MobiDB-lite"/>
    </source>
</evidence>
<dbReference type="AlphaFoldDB" id="A0A0F3ITM9"/>
<dbReference type="RefSeq" id="WP_045775456.1">
    <property type="nucleotide sequence ID" value="NZ_LAJY01000192.1"/>
</dbReference>
<evidence type="ECO:0000313" key="2">
    <source>
        <dbReference type="EMBL" id="KJV09918.1"/>
    </source>
</evidence>
<accession>A0A0F3ITM9</accession>
<comment type="caution">
    <text evidence="2">The sequence shown here is derived from an EMBL/GenBank/DDBJ whole genome shotgun (WGS) entry which is preliminary data.</text>
</comment>
<gene>
    <name evidence="2" type="ORF">VZ95_08425</name>
</gene>
<organism evidence="2 3">
    <name type="scientific">Elstera litoralis</name>
    <dbReference type="NCBI Taxonomy" id="552518"/>
    <lineage>
        <taxon>Bacteria</taxon>
        <taxon>Pseudomonadati</taxon>
        <taxon>Pseudomonadota</taxon>
        <taxon>Alphaproteobacteria</taxon>
        <taxon>Rhodospirillales</taxon>
        <taxon>Rhodospirillaceae</taxon>
        <taxon>Elstera</taxon>
    </lineage>
</organism>
<evidence type="ECO:0008006" key="4">
    <source>
        <dbReference type="Google" id="ProtNLM"/>
    </source>
</evidence>
<name>A0A0F3ITM9_9PROT</name>
<sequence length="152" mass="16956">MKRIAQIDEQGCGVACVAMIAGVSYQDARTILFPDNNISSVKHPQLRSALAHFGITLSAGRRLGKLGFDDLTQDGIIWTYVTLKTELWKHWTVWDASAQAILDPYQGDIGKRALRLVSIFDVQRPKNLRKTRANPERADSPPTTHLRTKTSA</sequence>